<dbReference type="InterPro" id="IPR013783">
    <property type="entry name" value="Ig-like_fold"/>
</dbReference>
<dbReference type="InterPro" id="IPR019198">
    <property type="entry name" value="Beta_propeller_containing"/>
</dbReference>
<dbReference type="InterPro" id="IPR000601">
    <property type="entry name" value="PKD_dom"/>
</dbReference>
<gene>
    <name evidence="2" type="ORF">S01H4_00918</name>
</gene>
<dbReference type="SMART" id="SM00089">
    <property type="entry name" value="PKD"/>
    <property type="match status" value="1"/>
</dbReference>
<dbReference type="InterPro" id="IPR022409">
    <property type="entry name" value="PKD/Chitinase_dom"/>
</dbReference>
<dbReference type="SUPFAM" id="SSF75011">
    <property type="entry name" value="3-carboxy-cis,cis-mucoante lactonizing enzyme"/>
    <property type="match status" value="1"/>
</dbReference>
<feature type="domain" description="PKD" evidence="1">
    <location>
        <begin position="441"/>
        <end position="504"/>
    </location>
</feature>
<dbReference type="PROSITE" id="PS50093">
    <property type="entry name" value="PKD"/>
    <property type="match status" value="1"/>
</dbReference>
<dbReference type="InterPro" id="IPR013211">
    <property type="entry name" value="LVIVD"/>
</dbReference>
<accession>X0ZZD9</accession>
<dbReference type="Pfam" id="PF18911">
    <property type="entry name" value="PKD_4"/>
    <property type="match status" value="1"/>
</dbReference>
<sequence>MINRKLPVTIIILVIISSLCLTYCCYRLLTIDRSGKEEEKEEKLIGIGERDEETVDVEEFSGVPNSYIISKLKVPGQAIDVDISGNYAYLTNDLGVLYVIDIKDKENPSIVGKCKGINSANIVIVKDDYAYISYTELISDDNEDYTVCGFYIVDIKEKENPKLIGNYSTGENNIKSVYGLFIEDDYAYINTTVENENGEISKLEIVDLLIKRNPESVSVYEVDGLPSGIWVKDDLACININFYDYEKKEYTKDSKLLILDIKDKKNPKFLNSYKIPSSSWSIYMLGNYVYISSFKKDRETEKYNESILQIVDIGELSDLKISGSCDIPGGAWEMDSIGGFIYISSLSGGIYIVDVRDSDRPVIVDSLETSGNSYDITIKGNYGYIADGFEGLAIVELSGRAIEKEKLYTGNDQDINLPPEAFIEVMGDKLSGDYFQIKNPVYFSAGKTFDPDGDDLSYSWIIDNNQYLDKESFSYYFDKQGEYEVILVVSDGEDSSEATSTVQVAEIDLPVHAIQHDFTVEIEYTLINNGPGSLKDIKCFMRIPQTYYPFQIINNYTPSILNTDEVFDKNWNLLIHFQFEDELFEGESLTASVETDVTLYEFNYEDIEIRSIESSNLSYDEGDEDLKIYTTDDLFVDSDNPKIYNTAKSLIKDEARPIEIAKILYNYVVDNLYYDFPRAEEKDYEFLYASEILERRKGVCADYAILYTALLRSAGIPARLAAGIPVYTILFEEEKEIDVGHAWVEVKLPGYGWIPIDITVEDNFMSENYYLDITTEKGPGYLYKNTTMDPWSYYYEYPLHTAGLI</sequence>
<dbReference type="SUPFAM" id="SSF54001">
    <property type="entry name" value="Cysteine proteinases"/>
    <property type="match status" value="1"/>
</dbReference>
<dbReference type="PANTHER" id="PTHR33490:SF3">
    <property type="entry name" value="CONSERVED INTEGRAL MEMBRANE PROTEIN"/>
    <property type="match status" value="1"/>
</dbReference>
<dbReference type="Pfam" id="PF01841">
    <property type="entry name" value="Transglut_core"/>
    <property type="match status" value="1"/>
</dbReference>
<protein>
    <recommendedName>
        <fullName evidence="1">PKD domain-containing protein</fullName>
    </recommendedName>
</protein>
<evidence type="ECO:0000313" key="2">
    <source>
        <dbReference type="EMBL" id="GAG65828.1"/>
    </source>
</evidence>
<dbReference type="PANTHER" id="PTHR33490">
    <property type="entry name" value="BLR5614 PROTEIN-RELATED"/>
    <property type="match status" value="1"/>
</dbReference>
<evidence type="ECO:0000259" key="1">
    <source>
        <dbReference type="PROSITE" id="PS50093"/>
    </source>
</evidence>
<dbReference type="EMBL" id="BART01000148">
    <property type="protein sequence ID" value="GAG65828.1"/>
    <property type="molecule type" value="Genomic_DNA"/>
</dbReference>
<dbReference type="InterPro" id="IPR035986">
    <property type="entry name" value="PKD_dom_sf"/>
</dbReference>
<name>X0ZZD9_9ZZZZ</name>
<dbReference type="SUPFAM" id="SSF49299">
    <property type="entry name" value="PKD domain"/>
    <property type="match status" value="1"/>
</dbReference>
<proteinExistence type="predicted"/>
<dbReference type="InterPro" id="IPR038765">
    <property type="entry name" value="Papain-like_cys_pep_sf"/>
</dbReference>
<dbReference type="Gene3D" id="2.60.40.10">
    <property type="entry name" value="Immunoglobulins"/>
    <property type="match status" value="1"/>
</dbReference>
<dbReference type="Pfam" id="PF09826">
    <property type="entry name" value="Beta_propel"/>
    <property type="match status" value="1"/>
</dbReference>
<dbReference type="SMART" id="SM00460">
    <property type="entry name" value="TGc"/>
    <property type="match status" value="1"/>
</dbReference>
<dbReference type="Gene3D" id="3.10.620.30">
    <property type="match status" value="1"/>
</dbReference>
<dbReference type="InterPro" id="IPR002931">
    <property type="entry name" value="Transglutaminase-like"/>
</dbReference>
<dbReference type="AlphaFoldDB" id="X0ZZD9"/>
<dbReference type="Pfam" id="PF08309">
    <property type="entry name" value="LVIVD"/>
    <property type="match status" value="3"/>
</dbReference>
<comment type="caution">
    <text evidence="2">The sequence shown here is derived from an EMBL/GenBank/DDBJ whole genome shotgun (WGS) entry which is preliminary data.</text>
</comment>
<reference evidence="2" key="1">
    <citation type="journal article" date="2014" name="Front. Microbiol.">
        <title>High frequency of phylogenetically diverse reductive dehalogenase-homologous genes in deep subseafloor sedimentary metagenomes.</title>
        <authorList>
            <person name="Kawai M."/>
            <person name="Futagami T."/>
            <person name="Toyoda A."/>
            <person name="Takaki Y."/>
            <person name="Nishi S."/>
            <person name="Hori S."/>
            <person name="Arai W."/>
            <person name="Tsubouchi T."/>
            <person name="Morono Y."/>
            <person name="Uchiyama I."/>
            <person name="Ito T."/>
            <person name="Fujiyama A."/>
            <person name="Inagaki F."/>
            <person name="Takami H."/>
        </authorList>
    </citation>
    <scope>NUCLEOTIDE SEQUENCE</scope>
    <source>
        <strain evidence="2">Expedition CK06-06</strain>
    </source>
</reference>
<organism evidence="2">
    <name type="scientific">marine sediment metagenome</name>
    <dbReference type="NCBI Taxonomy" id="412755"/>
    <lineage>
        <taxon>unclassified sequences</taxon>
        <taxon>metagenomes</taxon>
        <taxon>ecological metagenomes</taxon>
    </lineage>
</organism>